<evidence type="ECO:0000313" key="2">
    <source>
        <dbReference type="Proteomes" id="UP000006983"/>
    </source>
</evidence>
<dbReference type="AlphaFoldDB" id="J7T677"/>
<accession>J7T677</accession>
<sequence length="39" mass="4503">MKILLATVGKDFSLDIGLSHRKEINTDYQKMSDVILFYV</sequence>
<evidence type="ECO:0000313" key="1">
    <source>
        <dbReference type="EMBL" id="EJO16450.1"/>
    </source>
</evidence>
<reference evidence="1 2" key="1">
    <citation type="journal article" date="2012" name="J. Bacteriol.">
        <title>Genome Sequence of the Lantibiotic Bacteriocin Producer Streptococcus salivarius Strain K12.</title>
        <authorList>
            <person name="Barretto C."/>
            <person name="Alvarez-Martin P."/>
            <person name="Foata F."/>
            <person name="Renault P."/>
            <person name="Berger B."/>
        </authorList>
    </citation>
    <scope>NUCLEOTIDE SEQUENCE [LARGE SCALE GENOMIC DNA]</scope>
    <source>
        <strain evidence="1 2">K12</strain>
    </source>
</reference>
<keyword evidence="2" id="KW-1185">Reference proteome</keyword>
<dbReference type="PATRIC" id="fig|1200793.3.peg.349"/>
<comment type="caution">
    <text evidence="1">The sequence shown here is derived from an EMBL/GenBank/DDBJ whole genome shotgun (WGS) entry which is preliminary data.</text>
</comment>
<name>J7T677_STRSL</name>
<proteinExistence type="predicted"/>
<gene>
    <name evidence="1" type="ORF">RSSL_00315</name>
</gene>
<organism evidence="1 2">
    <name type="scientific">Streptococcus salivarius K12</name>
    <dbReference type="NCBI Taxonomy" id="1200793"/>
    <lineage>
        <taxon>Bacteria</taxon>
        <taxon>Bacillati</taxon>
        <taxon>Bacillota</taxon>
        <taxon>Bacilli</taxon>
        <taxon>Lactobacillales</taxon>
        <taxon>Streptococcaceae</taxon>
        <taxon>Streptococcus</taxon>
    </lineage>
</organism>
<dbReference type="Proteomes" id="UP000006983">
    <property type="component" value="Unassembled WGS sequence"/>
</dbReference>
<protein>
    <submittedName>
        <fullName evidence="1">Uncharacterized protein</fullName>
    </submittedName>
</protein>
<dbReference type="EMBL" id="ALIF01000001">
    <property type="protein sequence ID" value="EJO16450.1"/>
    <property type="molecule type" value="Genomic_DNA"/>
</dbReference>